<dbReference type="GO" id="GO:0015914">
    <property type="term" value="P:phospholipid transport"/>
    <property type="evidence" value="ECO:0007669"/>
    <property type="project" value="TreeGrafter"/>
</dbReference>
<keyword evidence="5" id="KW-0472">Membrane</keyword>
<dbReference type="Pfam" id="PF12519">
    <property type="entry name" value="MDM10"/>
    <property type="match status" value="1"/>
</dbReference>
<evidence type="ECO:0000256" key="2">
    <source>
        <dbReference type="ARBA" id="ARBA00022692"/>
    </source>
</evidence>
<keyword evidence="3" id="KW-1000">Mitochondrion outer membrane</keyword>
<dbReference type="EMBL" id="JANBTW010000042">
    <property type="protein sequence ID" value="KAJ2676184.1"/>
    <property type="molecule type" value="Genomic_DNA"/>
</dbReference>
<keyword evidence="2" id="KW-0812">Transmembrane</keyword>
<dbReference type="GO" id="GO:0001401">
    <property type="term" value="C:SAM complex"/>
    <property type="evidence" value="ECO:0007669"/>
    <property type="project" value="TreeGrafter"/>
</dbReference>
<dbReference type="PANTHER" id="PTHR28035">
    <property type="entry name" value="MITOCHONDRIAL DISTRIBUTION AND MORPHOLOGY PROTEIN 10"/>
    <property type="match status" value="1"/>
</dbReference>
<dbReference type="GO" id="GO:0045040">
    <property type="term" value="P:protein insertion into mitochondrial outer membrane"/>
    <property type="evidence" value="ECO:0007669"/>
    <property type="project" value="TreeGrafter"/>
</dbReference>
<evidence type="ECO:0000256" key="5">
    <source>
        <dbReference type="ARBA" id="ARBA00023136"/>
    </source>
</evidence>
<dbReference type="AlphaFoldDB" id="A0A9W8G1M7"/>
<dbReference type="Gene3D" id="2.40.160.10">
    <property type="entry name" value="Porin"/>
    <property type="match status" value="1"/>
</dbReference>
<protein>
    <submittedName>
        <fullName evidence="6">Mitochondrial distribution and morphology protein 10</fullName>
    </submittedName>
</protein>
<evidence type="ECO:0000313" key="7">
    <source>
        <dbReference type="Proteomes" id="UP001151518"/>
    </source>
</evidence>
<dbReference type="GO" id="GO:0032865">
    <property type="term" value="C:ERMES complex"/>
    <property type="evidence" value="ECO:0007669"/>
    <property type="project" value="InterPro"/>
</dbReference>
<evidence type="ECO:0000256" key="1">
    <source>
        <dbReference type="ARBA" id="ARBA00022452"/>
    </source>
</evidence>
<evidence type="ECO:0000313" key="6">
    <source>
        <dbReference type="EMBL" id="KAJ2676184.1"/>
    </source>
</evidence>
<comment type="caution">
    <text evidence="6">The sequence shown here is derived from an EMBL/GenBank/DDBJ whole genome shotgun (WGS) entry which is preliminary data.</text>
</comment>
<keyword evidence="1" id="KW-1134">Transmembrane beta strand</keyword>
<dbReference type="InterPro" id="IPR023614">
    <property type="entry name" value="Porin_dom_sf"/>
</dbReference>
<organism evidence="6 7">
    <name type="scientific">Coemansia spiralis</name>
    <dbReference type="NCBI Taxonomy" id="417178"/>
    <lineage>
        <taxon>Eukaryota</taxon>
        <taxon>Fungi</taxon>
        <taxon>Fungi incertae sedis</taxon>
        <taxon>Zoopagomycota</taxon>
        <taxon>Kickxellomycotina</taxon>
        <taxon>Kickxellomycetes</taxon>
        <taxon>Kickxellales</taxon>
        <taxon>Kickxellaceae</taxon>
        <taxon>Coemansia</taxon>
    </lineage>
</organism>
<reference evidence="6" key="1">
    <citation type="submission" date="2022-07" db="EMBL/GenBank/DDBJ databases">
        <title>Phylogenomic reconstructions and comparative analyses of Kickxellomycotina fungi.</title>
        <authorList>
            <person name="Reynolds N.K."/>
            <person name="Stajich J.E."/>
            <person name="Barry K."/>
            <person name="Grigoriev I.V."/>
            <person name="Crous P."/>
            <person name="Smith M.E."/>
        </authorList>
    </citation>
    <scope>NUCLEOTIDE SEQUENCE</scope>
    <source>
        <strain evidence="6">NRRL 3115</strain>
    </source>
</reference>
<accession>A0A9W8G1M7</accession>
<dbReference type="GO" id="GO:1990456">
    <property type="term" value="P:mitochondrion-endoplasmic reticulum membrane tethering"/>
    <property type="evidence" value="ECO:0007669"/>
    <property type="project" value="TreeGrafter"/>
</dbReference>
<dbReference type="GO" id="GO:0070096">
    <property type="term" value="P:mitochondrial outer membrane translocase complex assembly"/>
    <property type="evidence" value="ECO:0007669"/>
    <property type="project" value="TreeGrafter"/>
</dbReference>
<sequence length="485" mass="52691">MVYTTPDYFPALVRQFHRETGWDEKNTYSSFCRISQAILDFAIPYGVSVSTGRSISSSLNSQLTFSMVPSKASSIGYLASSRSLFVDTTTLLTGPSADASSADFTDIASSSKSNITGKRIINVKQESKENADMTLLTGFSPSPKAGANASENIGTYSSRPTTFAFARQQQIEDERNFLQNIRAGVWKFRWDIDKPNSSDMNIDTSDPVGDYLMVAQMYPSLASITGSYTTRRSRTSEIALSGVSVAGVNPELQLVVQHAINKRKWSTETMFGSSGRLIGLRGQYNFGDVQALDEAAYSYYGGSDGKAKRVLGKKVNGRLSIGGEVYYGIQESSGGISLGARYRYDLPLLSELTCVVNPIMGHTSLAWTQQLQPRMCAAARYNFNAFSLSSELAMGLEWQLDDSSIFKVRWSDTQGLRLLLDARLSNMVFSMGMTLGGAGLGYLSADSTGTGSNATTALGIAKAPLSSVGIRGLVHSFGLQFQWFL</sequence>
<dbReference type="GO" id="GO:0051654">
    <property type="term" value="P:establishment of mitochondrion localization"/>
    <property type="evidence" value="ECO:0007669"/>
    <property type="project" value="TreeGrafter"/>
</dbReference>
<dbReference type="InterPro" id="IPR027539">
    <property type="entry name" value="Mdm10"/>
</dbReference>
<proteinExistence type="predicted"/>
<dbReference type="Proteomes" id="UP001151518">
    <property type="component" value="Unassembled WGS sequence"/>
</dbReference>
<dbReference type="OrthoDB" id="2103793at2759"/>
<gene>
    <name evidence="6" type="primary">MDM10</name>
    <name evidence="6" type="ORF">GGI25_003690</name>
</gene>
<keyword evidence="4" id="KW-0496">Mitochondrion</keyword>
<evidence type="ECO:0000256" key="4">
    <source>
        <dbReference type="ARBA" id="ARBA00023128"/>
    </source>
</evidence>
<dbReference type="PANTHER" id="PTHR28035:SF1">
    <property type="entry name" value="MITOCHONDRIAL DISTRIBUTION AND MORPHOLOGY PROTEIN 10"/>
    <property type="match status" value="1"/>
</dbReference>
<name>A0A9W8G1M7_9FUNG</name>
<evidence type="ECO:0000256" key="3">
    <source>
        <dbReference type="ARBA" id="ARBA00022787"/>
    </source>
</evidence>